<name>A0A652YIR1_NOCGL</name>
<comment type="caution">
    <text evidence="1">The sequence shown here is derived from an EMBL/GenBank/DDBJ whole genome shotgun (WGS) entry which is preliminary data.</text>
</comment>
<accession>A0A652YIR1</accession>
<proteinExistence type="predicted"/>
<protein>
    <submittedName>
        <fullName evidence="1">Uncharacterized protein</fullName>
    </submittedName>
</protein>
<evidence type="ECO:0000313" key="1">
    <source>
        <dbReference type="EMBL" id="TYQ01138.1"/>
    </source>
</evidence>
<gene>
    <name evidence="1" type="ORF">FNL38_109153</name>
</gene>
<sequence length="334" mass="34358">MPAYVLDGAGRVDLPRRPLAVSADAGGVGVELSATAQHGESTGAVHPRPGLMILPRIADVTTVSARPANGQIAFPQGTVLRVTIGVDSQNDLDPDRAELRPMDVSGLHRADLATITPGAQSLEIAARRTEVDVALGELASVARSSARGILRTDRLRDADCYSVGIDIDSSMSMVHRFDDSSVATVVDLLAGVSTVLGDAAPTVSVLGARSTPVPECALRDLKPVVQGVLDSASMGVGFQSVPSMPAAATSRHINYTITDAVPADFVAGVSNSSTIRQLVVLSDVAPASIPAGTYCAVISPRSVANLEADSSELSRIVSQLLSPVVSDSTTGGFS</sequence>
<reference evidence="1" key="1">
    <citation type="submission" date="2019-07" db="EMBL/GenBank/DDBJ databases">
        <title>Genomic Encyclopedia of Type Strains, Phase IV (KMG-IV): sequencing the most valuable type-strain genomes for metagenomic binning, comparative biology and taxonomic classification.</title>
        <authorList>
            <person name="Goeker M."/>
        </authorList>
    </citation>
    <scope>NUCLEOTIDE SEQUENCE</scope>
    <source>
        <strain evidence="1">DSM 44596</strain>
    </source>
</reference>
<organism evidence="1">
    <name type="scientific">Nocardia globerula</name>
    <dbReference type="NCBI Taxonomy" id="1818"/>
    <lineage>
        <taxon>Bacteria</taxon>
        <taxon>Bacillati</taxon>
        <taxon>Actinomycetota</taxon>
        <taxon>Actinomycetes</taxon>
        <taxon>Mycobacteriales</taxon>
        <taxon>Nocardiaceae</taxon>
        <taxon>Nocardia</taxon>
    </lineage>
</organism>
<dbReference type="EMBL" id="VNIQ01000009">
    <property type="protein sequence ID" value="TYQ01138.1"/>
    <property type="molecule type" value="Genomic_DNA"/>
</dbReference>
<dbReference type="AlphaFoldDB" id="A0A652YIR1"/>